<protein>
    <submittedName>
        <fullName evidence="1">Uncharacterized protein</fullName>
    </submittedName>
</protein>
<proteinExistence type="predicted"/>
<evidence type="ECO:0000313" key="2">
    <source>
        <dbReference type="Proteomes" id="UP000095512"/>
    </source>
</evidence>
<dbReference type="EMBL" id="CZAB01000007">
    <property type="protein sequence ID" value="CUO53120.1"/>
    <property type="molecule type" value="Genomic_DNA"/>
</dbReference>
<name>A0A174FX25_9FIRM</name>
<dbReference type="Proteomes" id="UP000095512">
    <property type="component" value="Unassembled WGS sequence"/>
</dbReference>
<organism evidence="1 2">
    <name type="scientific">Enterocloster clostridioformis</name>
    <dbReference type="NCBI Taxonomy" id="1531"/>
    <lineage>
        <taxon>Bacteria</taxon>
        <taxon>Bacillati</taxon>
        <taxon>Bacillota</taxon>
        <taxon>Clostridia</taxon>
        <taxon>Lachnospirales</taxon>
        <taxon>Lachnospiraceae</taxon>
        <taxon>Enterocloster</taxon>
    </lineage>
</organism>
<reference evidence="1 2" key="1">
    <citation type="submission" date="2015-09" db="EMBL/GenBank/DDBJ databases">
        <authorList>
            <consortium name="Pathogen Informatics"/>
        </authorList>
    </citation>
    <scope>NUCLEOTIDE SEQUENCE [LARGE SCALE GENOMIC DNA]</scope>
    <source>
        <strain evidence="1 2">2789STDY5834865</strain>
    </source>
</reference>
<evidence type="ECO:0000313" key="1">
    <source>
        <dbReference type="EMBL" id="CUO53120.1"/>
    </source>
</evidence>
<gene>
    <name evidence="1" type="ORF">ERS852480_01329</name>
</gene>
<accession>A0A174FX25</accession>
<dbReference type="AlphaFoldDB" id="A0A174FX25"/>
<sequence>MVPGVLPDETRLESCWASSNAGGKGRCAEGMEVARVCGWVYEDDWNWMRGYFYEDEGIDGFL</sequence>